<reference evidence="2 3" key="1">
    <citation type="submission" date="2024-02" db="EMBL/GenBank/DDBJ databases">
        <title>Chromosome-scale genome assembly of the rough periwinkle Littorina saxatilis.</title>
        <authorList>
            <person name="De Jode A."/>
            <person name="Faria R."/>
            <person name="Formenti G."/>
            <person name="Sims Y."/>
            <person name="Smith T.P."/>
            <person name="Tracey A."/>
            <person name="Wood J.M.D."/>
            <person name="Zagrodzka Z.B."/>
            <person name="Johannesson K."/>
            <person name="Butlin R.K."/>
            <person name="Leder E.H."/>
        </authorList>
    </citation>
    <scope>NUCLEOTIDE SEQUENCE [LARGE SCALE GENOMIC DNA]</scope>
    <source>
        <strain evidence="2">Snail1</strain>
        <tissue evidence="2">Muscle</tissue>
    </source>
</reference>
<evidence type="ECO:0000313" key="3">
    <source>
        <dbReference type="Proteomes" id="UP001374579"/>
    </source>
</evidence>
<dbReference type="EMBL" id="JBAMIC010000002">
    <property type="protein sequence ID" value="KAK7113581.1"/>
    <property type="molecule type" value="Genomic_DNA"/>
</dbReference>
<organism evidence="2 3">
    <name type="scientific">Littorina saxatilis</name>
    <dbReference type="NCBI Taxonomy" id="31220"/>
    <lineage>
        <taxon>Eukaryota</taxon>
        <taxon>Metazoa</taxon>
        <taxon>Spiralia</taxon>
        <taxon>Lophotrochozoa</taxon>
        <taxon>Mollusca</taxon>
        <taxon>Gastropoda</taxon>
        <taxon>Caenogastropoda</taxon>
        <taxon>Littorinimorpha</taxon>
        <taxon>Littorinoidea</taxon>
        <taxon>Littorinidae</taxon>
        <taxon>Littorina</taxon>
    </lineage>
</organism>
<dbReference type="AlphaFoldDB" id="A0AAN9GMR4"/>
<comment type="caution">
    <text evidence="2">The sequence shown here is derived from an EMBL/GenBank/DDBJ whole genome shotgun (WGS) entry which is preliminary data.</text>
</comment>
<gene>
    <name evidence="2" type="ORF">V1264_012843</name>
</gene>
<name>A0AAN9GMR4_9CAEN</name>
<proteinExistence type="predicted"/>
<evidence type="ECO:0000256" key="1">
    <source>
        <dbReference type="SAM" id="MobiDB-lite"/>
    </source>
</evidence>
<keyword evidence="3" id="KW-1185">Reference proteome</keyword>
<feature type="region of interest" description="Disordered" evidence="1">
    <location>
        <begin position="119"/>
        <end position="141"/>
    </location>
</feature>
<accession>A0AAN9GMR4</accession>
<protein>
    <submittedName>
        <fullName evidence="2">Uncharacterized protein</fullName>
    </submittedName>
</protein>
<sequence>MKFHFFGEGLAKSETYTLAKLSSLYAMSKDDLVHENDRLAAEVTRLTVGLEEVKEMFQNMEKTFVESKATFSLGRYGALKDMIKKVTSEEVLKKVHSLSENQATEKKGMSGLVHKAKQFSGEEGGAATAKGENPSGGKSKGKLSGFFKKIKDVTGFSDDAPDIRCLDKEDIRKDNDRKRREIQRMNTRGLRAYNKLEKLNKRYQASKAMPPPTRYQELKDMIKDNIGDDKI</sequence>
<evidence type="ECO:0000313" key="2">
    <source>
        <dbReference type="EMBL" id="KAK7113581.1"/>
    </source>
</evidence>
<dbReference type="Proteomes" id="UP001374579">
    <property type="component" value="Unassembled WGS sequence"/>
</dbReference>
<feature type="compositionally biased region" description="Low complexity" evidence="1">
    <location>
        <begin position="125"/>
        <end position="141"/>
    </location>
</feature>